<evidence type="ECO:0000256" key="4">
    <source>
        <dbReference type="ARBA" id="ARBA00022989"/>
    </source>
</evidence>
<dbReference type="Gene3D" id="1.20.1250.20">
    <property type="entry name" value="MFS general substrate transporter like domains"/>
    <property type="match status" value="2"/>
</dbReference>
<accession>A0A143PM27</accession>
<evidence type="ECO:0000259" key="7">
    <source>
        <dbReference type="PROSITE" id="PS50850"/>
    </source>
</evidence>
<evidence type="ECO:0000313" key="8">
    <source>
        <dbReference type="EMBL" id="AMY08829.1"/>
    </source>
</evidence>
<keyword evidence="3 6" id="KW-0812">Transmembrane</keyword>
<feature type="transmembrane region" description="Helical" evidence="6">
    <location>
        <begin position="295"/>
        <end position="314"/>
    </location>
</feature>
<name>A0A143PM27_LUTPR</name>
<feature type="transmembrane region" description="Helical" evidence="6">
    <location>
        <begin position="161"/>
        <end position="180"/>
    </location>
</feature>
<dbReference type="AlphaFoldDB" id="A0A143PM27"/>
<comment type="subcellular location">
    <subcellularLocation>
        <location evidence="1">Cell membrane</location>
        <topology evidence="1">Multi-pass membrane protein</topology>
    </subcellularLocation>
</comment>
<dbReference type="InterPro" id="IPR011701">
    <property type="entry name" value="MFS"/>
</dbReference>
<dbReference type="PROSITE" id="PS50850">
    <property type="entry name" value="MFS"/>
    <property type="match status" value="1"/>
</dbReference>
<keyword evidence="9" id="KW-1185">Reference proteome</keyword>
<organism evidence="8 9">
    <name type="scientific">Luteitalea pratensis</name>
    <dbReference type="NCBI Taxonomy" id="1855912"/>
    <lineage>
        <taxon>Bacteria</taxon>
        <taxon>Pseudomonadati</taxon>
        <taxon>Acidobacteriota</taxon>
        <taxon>Vicinamibacteria</taxon>
        <taxon>Vicinamibacterales</taxon>
        <taxon>Vicinamibacteraceae</taxon>
        <taxon>Luteitalea</taxon>
    </lineage>
</organism>
<proteinExistence type="predicted"/>
<keyword evidence="4 6" id="KW-1133">Transmembrane helix</keyword>
<evidence type="ECO:0000256" key="3">
    <source>
        <dbReference type="ARBA" id="ARBA00022692"/>
    </source>
</evidence>
<dbReference type="KEGG" id="abac:LuPra_02035"/>
<feature type="domain" description="Major facilitator superfamily (MFS) profile" evidence="7">
    <location>
        <begin position="7"/>
        <end position="409"/>
    </location>
</feature>
<feature type="transmembrane region" description="Helical" evidence="6">
    <location>
        <begin position="260"/>
        <end position="283"/>
    </location>
</feature>
<feature type="transmembrane region" description="Helical" evidence="6">
    <location>
        <begin position="77"/>
        <end position="96"/>
    </location>
</feature>
<dbReference type="Pfam" id="PF07690">
    <property type="entry name" value="MFS_1"/>
    <property type="match status" value="1"/>
</dbReference>
<feature type="transmembrane region" description="Helical" evidence="6">
    <location>
        <begin position="222"/>
        <end position="240"/>
    </location>
</feature>
<protein>
    <submittedName>
        <fullName evidence="8">Putative sulfoacetate transporter SauU</fullName>
    </submittedName>
</protein>
<dbReference type="SUPFAM" id="SSF103473">
    <property type="entry name" value="MFS general substrate transporter"/>
    <property type="match status" value="1"/>
</dbReference>
<evidence type="ECO:0000313" key="9">
    <source>
        <dbReference type="Proteomes" id="UP000076079"/>
    </source>
</evidence>
<dbReference type="PANTHER" id="PTHR11662">
    <property type="entry name" value="SOLUTE CARRIER FAMILY 17"/>
    <property type="match status" value="1"/>
</dbReference>
<dbReference type="STRING" id="1855912.LuPra_02035"/>
<dbReference type="GO" id="GO:0022857">
    <property type="term" value="F:transmembrane transporter activity"/>
    <property type="evidence" value="ECO:0007669"/>
    <property type="project" value="InterPro"/>
</dbReference>
<evidence type="ECO:0000256" key="6">
    <source>
        <dbReference type="SAM" id="Phobius"/>
    </source>
</evidence>
<reference evidence="9" key="2">
    <citation type="submission" date="2016-04" db="EMBL/GenBank/DDBJ databases">
        <title>First Complete Genome Sequence of a Subdivision 6 Acidobacterium.</title>
        <authorList>
            <person name="Huang S."/>
            <person name="Vieira S."/>
            <person name="Bunk B."/>
            <person name="Riedel T."/>
            <person name="Sproeer C."/>
            <person name="Overmann J."/>
        </authorList>
    </citation>
    <scope>NUCLEOTIDE SEQUENCE [LARGE SCALE GENOMIC DNA]</scope>
    <source>
        <strain evidence="9">DSM 100886 HEG_-6_39</strain>
    </source>
</reference>
<evidence type="ECO:0000256" key="1">
    <source>
        <dbReference type="ARBA" id="ARBA00004651"/>
    </source>
</evidence>
<dbReference type="Proteomes" id="UP000076079">
    <property type="component" value="Chromosome"/>
</dbReference>
<dbReference type="GO" id="GO:0005886">
    <property type="term" value="C:plasma membrane"/>
    <property type="evidence" value="ECO:0007669"/>
    <property type="project" value="UniProtKB-SubCell"/>
</dbReference>
<keyword evidence="5 6" id="KW-0472">Membrane</keyword>
<feature type="transmembrane region" description="Helical" evidence="6">
    <location>
        <begin position="385"/>
        <end position="402"/>
    </location>
</feature>
<keyword evidence="2" id="KW-1003">Cell membrane</keyword>
<evidence type="ECO:0000256" key="2">
    <source>
        <dbReference type="ARBA" id="ARBA00022475"/>
    </source>
</evidence>
<dbReference type="InterPro" id="IPR020846">
    <property type="entry name" value="MFS_dom"/>
</dbReference>
<feature type="transmembrane region" description="Helical" evidence="6">
    <location>
        <begin position="320"/>
        <end position="342"/>
    </location>
</feature>
<dbReference type="InterPro" id="IPR000849">
    <property type="entry name" value="Sugar_P_transporter"/>
</dbReference>
<dbReference type="EMBL" id="CP015136">
    <property type="protein sequence ID" value="AMY08829.1"/>
    <property type="molecule type" value="Genomic_DNA"/>
</dbReference>
<dbReference type="PIRSF" id="PIRSF002808">
    <property type="entry name" value="Hexose_phosphate_transp"/>
    <property type="match status" value="1"/>
</dbReference>
<dbReference type="InterPro" id="IPR050382">
    <property type="entry name" value="MFS_Na/Anion_cotransporter"/>
</dbReference>
<reference evidence="8 9" key="1">
    <citation type="journal article" date="2016" name="Genome Announc.">
        <title>First Complete Genome Sequence of a Subdivision 6 Acidobacterium Strain.</title>
        <authorList>
            <person name="Huang S."/>
            <person name="Vieira S."/>
            <person name="Bunk B."/>
            <person name="Riedel T."/>
            <person name="Sproer C."/>
            <person name="Overmann J."/>
        </authorList>
    </citation>
    <scope>NUCLEOTIDE SEQUENCE [LARGE SCALE GENOMIC DNA]</scope>
    <source>
        <strain evidence="9">DSM 100886 HEG_-6_39</strain>
    </source>
</reference>
<feature type="transmembrane region" description="Helical" evidence="6">
    <location>
        <begin position="363"/>
        <end position="379"/>
    </location>
</feature>
<gene>
    <name evidence="8" type="primary">sauU_3</name>
    <name evidence="8" type="ORF">LuPra_02035</name>
</gene>
<dbReference type="PANTHER" id="PTHR11662:SF399">
    <property type="entry name" value="FI19708P1-RELATED"/>
    <property type="match status" value="1"/>
</dbReference>
<dbReference type="CDD" id="cd17319">
    <property type="entry name" value="MFS_ExuT_GudP_like"/>
    <property type="match status" value="1"/>
</dbReference>
<evidence type="ECO:0000256" key="5">
    <source>
        <dbReference type="ARBA" id="ARBA00023136"/>
    </source>
</evidence>
<dbReference type="InterPro" id="IPR036259">
    <property type="entry name" value="MFS_trans_sf"/>
</dbReference>
<dbReference type="RefSeq" id="WP_110170635.1">
    <property type="nucleotide sequence ID" value="NZ_CP015136.1"/>
</dbReference>
<sequence length="419" mass="45746">MLYRHRVLSLLFLLSMVTYLDRVCIAVAGPEMQKDLGLSPSQWGWVVGIFALSYALFEIPSGALGDRIGPRRVLTRIVLWWSAFTSLTGLVSNYYLLLATRFAFGMGEAGAYPNASSSISRWFPLAERARAHGTVWMASRVGGALTPLLVVPIVAAWGWRAAFYLFGIIGVVWAAAWYWWYRDYPTEMPGVTAAELAHIGDSSERRAHHALPWAQVVRSPNFWIILAMYHAYCWGSYFYVSWMPTYLRLGRGFTADEMKIYAMLPFLAGAVGNLTGGSLSDVLVRRLGLRNGRRFVAAAGLAASALCLFGTAVVENRLVAVGLLTLGYFSMDCMLPVSWAVCVDVGRRHAGAVTGAMNSAGQIGSFLSSVAFGALVDAFGGRYDVPLVLFSGCLLLSALLFLRIDASEPLIAGDAEPQH</sequence>
<feature type="transmembrane region" description="Helical" evidence="6">
    <location>
        <begin position="42"/>
        <end position="65"/>
    </location>
</feature>
<dbReference type="OrthoDB" id="6360at2"/>